<proteinExistence type="inferred from homology"/>
<evidence type="ECO:0000256" key="3">
    <source>
        <dbReference type="ARBA" id="ARBA00022741"/>
    </source>
</evidence>
<dbReference type="InterPro" id="IPR001048">
    <property type="entry name" value="Asp/Glu/Uridylate_kinase"/>
</dbReference>
<evidence type="ECO:0000256" key="4">
    <source>
        <dbReference type="ARBA" id="ARBA00022777"/>
    </source>
</evidence>
<evidence type="ECO:0000256" key="6">
    <source>
        <dbReference type="RuleBase" id="RU004249"/>
    </source>
</evidence>
<dbReference type="GO" id="GO:0009090">
    <property type="term" value="P:homoserine biosynthetic process"/>
    <property type="evidence" value="ECO:0007669"/>
    <property type="project" value="TreeGrafter"/>
</dbReference>
<dbReference type="Pfam" id="PF18307">
    <property type="entry name" value="Tfb2_C"/>
    <property type="match status" value="1"/>
</dbReference>
<comment type="caution">
    <text evidence="9">The sequence shown here is derived from an EMBL/GenBank/DDBJ whole genome shotgun (WGS) entry which is preliminary data.</text>
</comment>
<dbReference type="Pfam" id="PF03849">
    <property type="entry name" value="Tfb2"/>
    <property type="match status" value="1"/>
</dbReference>
<dbReference type="PROSITE" id="PS00324">
    <property type="entry name" value="ASPARTOKINASE"/>
    <property type="match status" value="1"/>
</dbReference>
<keyword evidence="7" id="KW-0234">DNA repair</keyword>
<dbReference type="Gene3D" id="1.20.120.1320">
    <property type="entry name" value="Aspartokinase, catalytic domain"/>
    <property type="match status" value="1"/>
</dbReference>
<dbReference type="Gene3D" id="3.40.1160.10">
    <property type="entry name" value="Acetylglutamate kinase-like"/>
    <property type="match status" value="1"/>
</dbReference>
<comment type="similarity">
    <text evidence="7">Belongs to the TFB2 family.</text>
</comment>
<name>A0AAV9I7T7_9RHOD</name>
<dbReference type="InterPro" id="IPR045865">
    <property type="entry name" value="ACT-like_dom_sf"/>
</dbReference>
<dbReference type="InterPro" id="IPR040662">
    <property type="entry name" value="Tfb2_C"/>
</dbReference>
<keyword evidence="7" id="KW-0804">Transcription</keyword>
<dbReference type="InterPro" id="IPR018042">
    <property type="entry name" value="Aspartate_kinase_CS"/>
</dbReference>
<comment type="similarity">
    <text evidence="1">Belongs to the aspartokinase family.</text>
</comment>
<evidence type="ECO:0000256" key="2">
    <source>
        <dbReference type="ARBA" id="ARBA00022679"/>
    </source>
</evidence>
<keyword evidence="3" id="KW-0547">Nucleotide-binding</keyword>
<keyword evidence="7" id="KW-0539">Nucleus</keyword>
<dbReference type="GO" id="GO:0006289">
    <property type="term" value="P:nucleotide-excision repair"/>
    <property type="evidence" value="ECO:0007669"/>
    <property type="project" value="InterPro"/>
</dbReference>
<keyword evidence="2" id="KW-0808">Transferase</keyword>
<reference evidence="9 10" key="1">
    <citation type="submission" date="2022-07" db="EMBL/GenBank/DDBJ databases">
        <title>Genome-wide signatures of adaptation to extreme environments.</title>
        <authorList>
            <person name="Cho C.H."/>
            <person name="Yoon H.S."/>
        </authorList>
    </citation>
    <scope>NUCLEOTIDE SEQUENCE [LARGE SCALE GENOMIC DNA]</scope>
    <source>
        <strain evidence="9 10">108.79 E11</strain>
    </source>
</reference>
<dbReference type="Gene3D" id="3.30.70.260">
    <property type="match status" value="2"/>
</dbReference>
<dbReference type="InterPro" id="IPR042199">
    <property type="entry name" value="AsparK_Bifunc_asparK/hSer_DH"/>
</dbReference>
<gene>
    <name evidence="9" type="ORF">GAYE_HPESCF16G0185</name>
</gene>
<comment type="pathway">
    <text evidence="6">Amino-acid biosynthesis; L-threonine biosynthesis; L-threonine from L-aspartate: step 1/5.</text>
</comment>
<dbReference type="NCBIfam" id="TIGR00657">
    <property type="entry name" value="asp_kinases"/>
    <property type="match status" value="1"/>
</dbReference>
<dbReference type="AlphaFoldDB" id="A0AAV9I7T7"/>
<dbReference type="InterPro" id="IPR002912">
    <property type="entry name" value="ACT_dom"/>
</dbReference>
<dbReference type="GO" id="GO:0009089">
    <property type="term" value="P:lysine biosynthetic process via diaminopimelate"/>
    <property type="evidence" value="ECO:0007669"/>
    <property type="project" value="TreeGrafter"/>
</dbReference>
<organism evidence="9 10">
    <name type="scientific">Galdieria yellowstonensis</name>
    <dbReference type="NCBI Taxonomy" id="3028027"/>
    <lineage>
        <taxon>Eukaryota</taxon>
        <taxon>Rhodophyta</taxon>
        <taxon>Bangiophyceae</taxon>
        <taxon>Galdieriales</taxon>
        <taxon>Galdieriaceae</taxon>
        <taxon>Galdieria</taxon>
    </lineage>
</organism>
<dbReference type="EMBL" id="JANCYU010000003">
    <property type="protein sequence ID" value="KAK4522305.1"/>
    <property type="molecule type" value="Genomic_DNA"/>
</dbReference>
<dbReference type="InterPro" id="IPR036393">
    <property type="entry name" value="AceGlu_kinase-like_sf"/>
</dbReference>
<evidence type="ECO:0000313" key="9">
    <source>
        <dbReference type="EMBL" id="KAK4522305.1"/>
    </source>
</evidence>
<comment type="pathway">
    <text evidence="6">Amino-acid biosynthesis; L-methionine biosynthesis via de novo pathway; L-homoserine from L-aspartate: step 1/3.</text>
</comment>
<dbReference type="PANTHER" id="PTHR21499:SF59">
    <property type="entry name" value="ASPARTOKINASE"/>
    <property type="match status" value="1"/>
</dbReference>
<dbReference type="SUPFAM" id="SSF53633">
    <property type="entry name" value="Carbamate kinase-like"/>
    <property type="match status" value="1"/>
</dbReference>
<accession>A0AAV9I7T7</accession>
<keyword evidence="7" id="KW-0805">Transcription regulation</keyword>
<comment type="subcellular location">
    <subcellularLocation>
        <location evidence="7">Nucleus</location>
    </subcellularLocation>
</comment>
<dbReference type="GO" id="GO:0005524">
    <property type="term" value="F:ATP binding"/>
    <property type="evidence" value="ECO:0007669"/>
    <property type="project" value="UniProtKB-KW"/>
</dbReference>
<evidence type="ECO:0000256" key="7">
    <source>
        <dbReference type="RuleBase" id="RU364024"/>
    </source>
</evidence>
<sequence length="961" mass="108023">MSSCCAFLITSGPCVVKKSPVVIHKRLSVVPCHRTSKTYPRRWSCSVTWESATQSTHRDGSVESKQSSDKSLDRVVCKFGGSSLANASRLKEVGKLVRRQLENSQRYPIVVLSAMGSTTNELLQAGELALKEGIVDISSIRKRAYDACEELHLSKEDLVDPLLATLDQLLLGIKFIKELSPRTKDYLVSFGERLSVRIFAAYLRQCEGLAAEAVDAFDVGFITNSQFTNADLLEESFDRIKECFDRLQHIIVVVTGFIAKDKQGNITTLGRGGSDLTAAAIGAALGCSEVQVWKDVDGILSTDPRIVSGAVPIPFVTFQEAFEMAYFGAKVLHPIAMQPAMRYNVPIRVKNSYNPEHPGTVIKSRRDHPSDNPVTAISLKRKCHLVDIESTRMLGAHGFLAELFKVFGERRVSIDVIATSEVSVSMTLDPKAFDTRDKEELEAELSKIASVQFSGEKAIISLVSNVSRSTEILARAMQVLWKENINVEMISQGASKFNISFIVEDNFADSAVKANATLWSQHLVKSPQWLEQVETLYTSPYVTSCIFETLSSVQKVLVVRLLFVQEVEAAVVLKWFQKQSNTAVNHLVALKILNRRHESNSVYFQLNPKFQASLQDLILCKVPSPFRRKPESSIDVTFLSQYSRQCWNQILQFLVGLESPGHEPSMRIVQVLVSSGLIEQVKDGFRITRKGFQFLLKDIQEQVWFILENILFSTWSKEEVKSFSRGQLAEFLFELSFCASGVAYCRKTKTGQEEYLHYLADLGLVYLSSFDDDYFYVTPLGLTRSLGCWLGEKSSSESNSSDIDDDCQIIVETNFRVYVYTNCTFQITLLSLFIQFLYRLPNMAVGMITRDSIRAALDNGITAQQMITFLQSHMHPIMKGRLPITVIDQIRLWEAQRFRVDAKNALLLDNFENRTQLEKACEFAKQLGVYLWSNDDILVTEEAAQTSMMEMLFPTLSRGSA</sequence>
<comment type="pathway">
    <text evidence="6">Amino-acid biosynthesis; L-lysine biosynthesis via DAP pathway; (S)-tetrahydrodipicolinate from L-aspartate: step 1/4.</text>
</comment>
<dbReference type="GO" id="GO:0004072">
    <property type="term" value="F:aspartate kinase activity"/>
    <property type="evidence" value="ECO:0007669"/>
    <property type="project" value="InterPro"/>
</dbReference>
<dbReference type="InterPro" id="IPR004598">
    <property type="entry name" value="TFIIH_p52/Tfb2"/>
</dbReference>
<evidence type="ECO:0000256" key="1">
    <source>
        <dbReference type="ARBA" id="ARBA00010122"/>
    </source>
</evidence>
<dbReference type="GO" id="GO:0001671">
    <property type="term" value="F:ATPase activator activity"/>
    <property type="evidence" value="ECO:0007669"/>
    <property type="project" value="InterPro"/>
</dbReference>
<evidence type="ECO:0000256" key="5">
    <source>
        <dbReference type="ARBA" id="ARBA00022840"/>
    </source>
</evidence>
<dbReference type="SUPFAM" id="SSF55021">
    <property type="entry name" value="ACT-like"/>
    <property type="match status" value="2"/>
</dbReference>
<feature type="domain" description="ACT" evidence="8">
    <location>
        <begin position="388"/>
        <end position="465"/>
    </location>
</feature>
<dbReference type="InterPro" id="IPR001341">
    <property type="entry name" value="Asp_kinase"/>
</dbReference>
<dbReference type="InterPro" id="IPR054352">
    <property type="entry name" value="ACT_Aspartokinase"/>
</dbReference>
<dbReference type="Gene3D" id="3.30.70.2610">
    <property type="match status" value="1"/>
</dbReference>
<comment type="function">
    <text evidence="7">Component of the general transcription and DNA repair factor IIH (TFIIH) core complex which is involved in general and transcription-coupled nucleotide excision repair (NER) of damaged DNA.</text>
</comment>
<keyword evidence="10" id="KW-1185">Reference proteome</keyword>
<evidence type="ECO:0000259" key="8">
    <source>
        <dbReference type="PROSITE" id="PS51671"/>
    </source>
</evidence>
<dbReference type="GO" id="GO:0000439">
    <property type="term" value="C:transcription factor TFIIH core complex"/>
    <property type="evidence" value="ECO:0007669"/>
    <property type="project" value="InterPro"/>
</dbReference>
<dbReference type="PANTHER" id="PTHR21499">
    <property type="entry name" value="ASPARTATE KINASE"/>
    <property type="match status" value="1"/>
</dbReference>
<dbReference type="Pfam" id="PF00696">
    <property type="entry name" value="AA_kinase"/>
    <property type="match status" value="1"/>
</dbReference>
<keyword evidence="7" id="KW-0227">DNA damage</keyword>
<keyword evidence="4" id="KW-0418">Kinase</keyword>
<dbReference type="Pfam" id="PF22468">
    <property type="entry name" value="ACT_9"/>
    <property type="match status" value="1"/>
</dbReference>
<dbReference type="GO" id="GO:0005829">
    <property type="term" value="C:cytosol"/>
    <property type="evidence" value="ECO:0007669"/>
    <property type="project" value="TreeGrafter"/>
</dbReference>
<protein>
    <recommendedName>
        <fullName evidence="7">General transcription factor IIH subunit 4</fullName>
    </recommendedName>
</protein>
<keyword evidence="6" id="KW-0028">Amino-acid biosynthesis</keyword>
<evidence type="ECO:0000313" key="10">
    <source>
        <dbReference type="Proteomes" id="UP001300502"/>
    </source>
</evidence>
<dbReference type="Proteomes" id="UP001300502">
    <property type="component" value="Unassembled WGS sequence"/>
</dbReference>
<keyword evidence="5" id="KW-0067">ATP-binding</keyword>
<dbReference type="PROSITE" id="PS51671">
    <property type="entry name" value="ACT"/>
    <property type="match status" value="1"/>
</dbReference>